<dbReference type="SUPFAM" id="SSF51735">
    <property type="entry name" value="NAD(P)-binding Rossmann-fold domains"/>
    <property type="match status" value="1"/>
</dbReference>
<evidence type="ECO:0000256" key="1">
    <source>
        <dbReference type="ARBA" id="ARBA00001947"/>
    </source>
</evidence>
<dbReference type="GO" id="GO:0016491">
    <property type="term" value="F:oxidoreductase activity"/>
    <property type="evidence" value="ECO:0007669"/>
    <property type="project" value="UniProtKB-KW"/>
</dbReference>
<comment type="cofactor">
    <cofactor evidence="1">
        <name>Zn(2+)</name>
        <dbReference type="ChEBI" id="CHEBI:29105"/>
    </cofactor>
</comment>
<sequence length="222" mass="22749">MTQAGTNLVKLPDEIPFDLAAGLGCRFGTAYHAMRVQARMQPGEWVAVVGCGGVGLSCVQIAIAAGARVVALDRSEAALAAAESLGAVPLFSDDAAVARVHELTDGGAHVSVDALGARVTATLALESLRPKGRHVQVGLLLGDDANPPLPIGRVIGLELELFGSHGLAIADYAQMLEEIASGTLDLSGSVGSRISFEELPEAMAAMSNPPAPGTFGMKVAVW</sequence>
<reference evidence="4 5" key="1">
    <citation type="journal article" date="2014" name="Int. J. Syst. Evol. Microbiol.">
        <title>Complete genome sequence of Corynebacterium casei LMG S-19264T (=DSM 44701T), isolated from a smear-ripened cheese.</title>
        <authorList>
            <consortium name="US DOE Joint Genome Institute (JGI-PGF)"/>
            <person name="Walter F."/>
            <person name="Albersmeier A."/>
            <person name="Kalinowski J."/>
            <person name="Ruckert C."/>
        </authorList>
    </citation>
    <scope>NUCLEOTIDE SEQUENCE [LARGE SCALE GENOMIC DNA]</scope>
    <source>
        <strain evidence="4 5">CCM 8669</strain>
    </source>
</reference>
<accession>A0A917IXP8</accession>
<dbReference type="AlphaFoldDB" id="A0A917IXP8"/>
<dbReference type="InterPro" id="IPR050129">
    <property type="entry name" value="Zn_alcohol_dh"/>
</dbReference>
<dbReference type="PANTHER" id="PTHR43401:SF5">
    <property type="entry name" value="ALCOHOL DEHYDROGENASE-RELATED"/>
    <property type="match status" value="1"/>
</dbReference>
<name>A0A917IXP8_9MICC</name>
<dbReference type="InterPro" id="IPR013149">
    <property type="entry name" value="ADH-like_C"/>
</dbReference>
<dbReference type="EMBL" id="BMDC01000004">
    <property type="protein sequence ID" value="GGH65955.1"/>
    <property type="molecule type" value="Genomic_DNA"/>
</dbReference>
<dbReference type="Proteomes" id="UP000600171">
    <property type="component" value="Unassembled WGS sequence"/>
</dbReference>
<feature type="domain" description="Alcohol dehydrogenase-like C-terminal" evidence="3">
    <location>
        <begin position="53"/>
        <end position="180"/>
    </location>
</feature>
<evidence type="ECO:0000313" key="5">
    <source>
        <dbReference type="Proteomes" id="UP000600171"/>
    </source>
</evidence>
<evidence type="ECO:0000256" key="2">
    <source>
        <dbReference type="ARBA" id="ARBA00023002"/>
    </source>
</evidence>
<evidence type="ECO:0000259" key="3">
    <source>
        <dbReference type="Pfam" id="PF00107"/>
    </source>
</evidence>
<dbReference type="Pfam" id="PF00107">
    <property type="entry name" value="ADH_zinc_N"/>
    <property type="match status" value="1"/>
</dbReference>
<keyword evidence="5" id="KW-1185">Reference proteome</keyword>
<keyword evidence="2" id="KW-0560">Oxidoreductase</keyword>
<dbReference type="Gene3D" id="3.90.180.10">
    <property type="entry name" value="Medium-chain alcohol dehydrogenases, catalytic domain"/>
    <property type="match status" value="1"/>
</dbReference>
<comment type="caution">
    <text evidence="4">The sequence shown here is derived from an EMBL/GenBank/DDBJ whole genome shotgun (WGS) entry which is preliminary data.</text>
</comment>
<protein>
    <recommendedName>
        <fullName evidence="3">Alcohol dehydrogenase-like C-terminal domain-containing protein</fullName>
    </recommendedName>
</protein>
<organism evidence="4 5">
    <name type="scientific">Rothia aerolata</name>
    <dbReference type="NCBI Taxonomy" id="1812262"/>
    <lineage>
        <taxon>Bacteria</taxon>
        <taxon>Bacillati</taxon>
        <taxon>Actinomycetota</taxon>
        <taxon>Actinomycetes</taxon>
        <taxon>Micrococcales</taxon>
        <taxon>Micrococcaceae</taxon>
        <taxon>Rothia</taxon>
    </lineage>
</organism>
<dbReference type="PANTHER" id="PTHR43401">
    <property type="entry name" value="L-THREONINE 3-DEHYDROGENASE"/>
    <property type="match status" value="1"/>
</dbReference>
<gene>
    <name evidence="4" type="ORF">GCM10007359_19720</name>
</gene>
<proteinExistence type="predicted"/>
<evidence type="ECO:0000313" key="4">
    <source>
        <dbReference type="EMBL" id="GGH65955.1"/>
    </source>
</evidence>
<dbReference type="InterPro" id="IPR036291">
    <property type="entry name" value="NAD(P)-bd_dom_sf"/>
</dbReference>